<feature type="domain" description="Fibronectin-III type-like" evidence="1">
    <location>
        <begin position="332"/>
        <end position="409"/>
    </location>
</feature>
<dbReference type="AlphaFoldDB" id="W0JVM5"/>
<gene>
    <name evidence="4" type="ORF">HALLA_17160</name>
</gene>
<dbReference type="HOGENOM" id="CLU_049558_1_0_2"/>
<dbReference type="Pfam" id="PF23375">
    <property type="entry name" value="DUF7094"/>
    <property type="match status" value="1"/>
</dbReference>
<dbReference type="OrthoDB" id="201701at2157"/>
<evidence type="ECO:0000313" key="4">
    <source>
        <dbReference type="EMBL" id="AHG01118.1"/>
    </source>
</evidence>
<evidence type="ECO:0000313" key="5">
    <source>
        <dbReference type="Proteomes" id="UP000019024"/>
    </source>
</evidence>
<dbReference type="EMBL" id="CP007055">
    <property type="protein sequence ID" value="AHG01118.1"/>
    <property type="molecule type" value="Genomic_DNA"/>
</dbReference>
<dbReference type="KEGG" id="hlr:HALLA_17160"/>
<dbReference type="GeneID" id="25146134"/>
<dbReference type="Pfam" id="PF23374">
    <property type="entry name" value="Fn3_arc"/>
    <property type="match status" value="1"/>
</dbReference>
<dbReference type="InterPro" id="IPR056397">
    <property type="entry name" value="Fn3_arc"/>
</dbReference>
<name>W0JVM5_9EURY</name>
<keyword evidence="5" id="KW-1185">Reference proteome</keyword>
<dbReference type="Proteomes" id="UP000019024">
    <property type="component" value="Chromosome"/>
</dbReference>
<dbReference type="Pfam" id="PF23379">
    <property type="entry name" value="DUF7096"/>
    <property type="match status" value="1"/>
</dbReference>
<sequence>MTKAMPALLALFLVVSLPAMTVAAATPTATERSVEGSYEPVAIQSVEPVAVQDTTNRLTLTDPARNETIEYGQDLGTILALSDDDLRNEYEWDILFDEEFEDVSDRERDEMINASLENVRDRTDELEQREKDAVRAHADGEISTNQLLQILIRNYNDASALEQRTDEIAERSDDVVGYSMDTDVQSDLQSDQERLTVQQGTVRALAASSEQGTGTTGGLPVQIQTSDAGYRLETMVDDTYVVETTRIDNRDIDGYSEYDDQSQAFDRFEELYPWATEDGTTSFSNDNGDPWNLYRAEIPHSQGILTSFLDSNSGEIFHEVQELNVERLPISETTTETDNGLEVTHNETPADGPVKILVHDTETGEPAEGATISIDGTEVGETNSDGSLWYLPSSDEYEVEAESGGETVTLEIS</sequence>
<protein>
    <submittedName>
        <fullName evidence="4">Uncharacterized protein</fullName>
    </submittedName>
</protein>
<dbReference type="STRING" id="797299.HALLA_17160"/>
<evidence type="ECO:0000259" key="1">
    <source>
        <dbReference type="Pfam" id="PF23374"/>
    </source>
</evidence>
<dbReference type="RefSeq" id="WP_049953508.1">
    <property type="nucleotide sequence ID" value="NZ_CP007055.1"/>
</dbReference>
<evidence type="ECO:0000259" key="2">
    <source>
        <dbReference type="Pfam" id="PF23375"/>
    </source>
</evidence>
<feature type="domain" description="DUF7094" evidence="2">
    <location>
        <begin position="221"/>
        <end position="329"/>
    </location>
</feature>
<proteinExistence type="predicted"/>
<dbReference type="InterPro" id="IPR055522">
    <property type="entry name" value="DUF7096"/>
</dbReference>
<feature type="domain" description="DUF7096" evidence="3">
    <location>
        <begin position="1"/>
        <end position="212"/>
    </location>
</feature>
<evidence type="ECO:0000259" key="3">
    <source>
        <dbReference type="Pfam" id="PF23379"/>
    </source>
</evidence>
<dbReference type="InterPro" id="IPR055520">
    <property type="entry name" value="DUF7094"/>
</dbReference>
<accession>W0JVM5</accession>
<organism evidence="4 5">
    <name type="scientific">Halostagnicola larsenii XH-48</name>
    <dbReference type="NCBI Taxonomy" id="797299"/>
    <lineage>
        <taxon>Archaea</taxon>
        <taxon>Methanobacteriati</taxon>
        <taxon>Methanobacteriota</taxon>
        <taxon>Stenosarchaea group</taxon>
        <taxon>Halobacteria</taxon>
        <taxon>Halobacteriales</taxon>
        <taxon>Natrialbaceae</taxon>
        <taxon>Halostagnicola</taxon>
    </lineage>
</organism>
<reference evidence="4 5" key="1">
    <citation type="submission" date="2014-01" db="EMBL/GenBank/DDBJ databases">
        <authorList>
            <consortium name="DOE Joint Genome Institute"/>
            <person name="Anderson I."/>
            <person name="Huntemann M."/>
            <person name="Han J."/>
            <person name="Chen A."/>
            <person name="Kyrpides N."/>
            <person name="Mavromatis K."/>
            <person name="Markowitz V."/>
            <person name="Palaniappan K."/>
            <person name="Ivanova N."/>
            <person name="Schaumberg A."/>
            <person name="Pati A."/>
            <person name="Liolios K."/>
            <person name="Nordberg H.P."/>
            <person name="Cantor M.N."/>
            <person name="Hua S.X."/>
            <person name="Woyke T."/>
        </authorList>
    </citation>
    <scope>NUCLEOTIDE SEQUENCE [LARGE SCALE GENOMIC DNA]</scope>
    <source>
        <strain evidence="4 5">XH-48</strain>
    </source>
</reference>
<dbReference type="eggNOG" id="arCOG03052">
    <property type="taxonomic scope" value="Archaea"/>
</dbReference>